<name>A0ACC2QU90_9NEOP</name>
<comment type="caution">
    <text evidence="1">The sequence shown here is derived from an EMBL/GenBank/DDBJ whole genome shotgun (WGS) entry which is preliminary data.</text>
</comment>
<dbReference type="Proteomes" id="UP001231649">
    <property type="component" value="Chromosome 15"/>
</dbReference>
<organism evidence="1 2">
    <name type="scientific">Mythimna loreyi</name>
    <dbReference type="NCBI Taxonomy" id="667449"/>
    <lineage>
        <taxon>Eukaryota</taxon>
        <taxon>Metazoa</taxon>
        <taxon>Ecdysozoa</taxon>
        <taxon>Arthropoda</taxon>
        <taxon>Hexapoda</taxon>
        <taxon>Insecta</taxon>
        <taxon>Pterygota</taxon>
        <taxon>Neoptera</taxon>
        <taxon>Endopterygota</taxon>
        <taxon>Lepidoptera</taxon>
        <taxon>Glossata</taxon>
        <taxon>Ditrysia</taxon>
        <taxon>Noctuoidea</taxon>
        <taxon>Noctuidae</taxon>
        <taxon>Noctuinae</taxon>
        <taxon>Hadenini</taxon>
        <taxon>Mythimna</taxon>
    </lineage>
</organism>
<evidence type="ECO:0000313" key="1">
    <source>
        <dbReference type="EMBL" id="KAJ8725838.1"/>
    </source>
</evidence>
<protein>
    <submittedName>
        <fullName evidence="1">Uncharacterized protein</fullName>
    </submittedName>
</protein>
<sequence length="234" mass="26557">MLCGNYVPQSLIDEVKAVSPKTEVLNIYGVSELPGPAFFGDNPAPESCGQRLGCFQYRIINIDTNQEIDKPNVPGELWIKRPYLFKGYYNDPEATKENFTKDGWLKTGDIFKRDEHWNFFFLERIKLLMYPSRIEIVISPLEIENAIRKHVGVSDVAVTSISNIKFGDLPVAFVVPRPRAELSADDIKNFVIDSLGEEKRLQGGVIFIDSIPLNANSKVDRRKLKELAQELPRT</sequence>
<gene>
    <name evidence="1" type="ORF">PYW08_004021</name>
</gene>
<evidence type="ECO:0000313" key="2">
    <source>
        <dbReference type="Proteomes" id="UP001231649"/>
    </source>
</evidence>
<proteinExistence type="predicted"/>
<dbReference type="EMBL" id="CM056791">
    <property type="protein sequence ID" value="KAJ8725838.1"/>
    <property type="molecule type" value="Genomic_DNA"/>
</dbReference>
<accession>A0ACC2QU90</accession>
<keyword evidence="2" id="KW-1185">Reference proteome</keyword>
<reference evidence="1" key="1">
    <citation type="submission" date="2023-03" db="EMBL/GenBank/DDBJ databases">
        <title>Chromosome-level genomes of two armyworms, Mythimna separata and Mythimna loreyi, provide insights into the biosynthesis and reception of sex pheromones.</title>
        <authorList>
            <person name="Zhao H."/>
        </authorList>
    </citation>
    <scope>NUCLEOTIDE SEQUENCE</scope>
    <source>
        <strain evidence="1">BeijingLab</strain>
    </source>
</reference>